<reference evidence="1" key="2">
    <citation type="submission" date="2023-02" db="EMBL/GenBank/DDBJ databases">
        <authorList>
            <consortium name="DOE Joint Genome Institute"/>
            <person name="Mondo S.J."/>
            <person name="Chang Y."/>
            <person name="Wang Y."/>
            <person name="Ahrendt S."/>
            <person name="Andreopoulos W."/>
            <person name="Barry K."/>
            <person name="Beard J."/>
            <person name="Benny G.L."/>
            <person name="Blankenship S."/>
            <person name="Bonito G."/>
            <person name="Cuomo C."/>
            <person name="Desiro A."/>
            <person name="Gervers K.A."/>
            <person name="Hundley H."/>
            <person name="Kuo A."/>
            <person name="LaButti K."/>
            <person name="Lang B.F."/>
            <person name="Lipzen A."/>
            <person name="O'Donnell K."/>
            <person name="Pangilinan J."/>
            <person name="Reynolds N."/>
            <person name="Sandor L."/>
            <person name="Smith M.W."/>
            <person name="Tsang A."/>
            <person name="Grigoriev I.V."/>
            <person name="Stajich J.E."/>
            <person name="Spatafora J.W."/>
        </authorList>
    </citation>
    <scope>NUCLEOTIDE SEQUENCE</scope>
    <source>
        <strain evidence="1">RSA 2281</strain>
    </source>
</reference>
<dbReference type="EMBL" id="JAIXMP010000018">
    <property type="protein sequence ID" value="KAI9258843.1"/>
    <property type="molecule type" value="Genomic_DNA"/>
</dbReference>
<accession>A0AAD5JX53</accession>
<sequence>MTGERKSSGANITPKYMKELRHTLREDLPQQIQQQNLLDHFAGVVGLDFGEVCLVTSVFIPEDPNAQGSQLVIKQSPNELYSKQIPTIHIGTYKFCTLLGWMGWQLKARNGALAPMVMKMARILYQKLMALSAENL</sequence>
<organism evidence="1 2">
    <name type="scientific">Phascolomyces articulosus</name>
    <dbReference type="NCBI Taxonomy" id="60185"/>
    <lineage>
        <taxon>Eukaryota</taxon>
        <taxon>Fungi</taxon>
        <taxon>Fungi incertae sedis</taxon>
        <taxon>Mucoromycota</taxon>
        <taxon>Mucoromycotina</taxon>
        <taxon>Mucoromycetes</taxon>
        <taxon>Mucorales</taxon>
        <taxon>Lichtheimiaceae</taxon>
        <taxon>Phascolomyces</taxon>
    </lineage>
</organism>
<name>A0AAD5JX53_9FUNG</name>
<comment type="caution">
    <text evidence="1">The sequence shown here is derived from an EMBL/GenBank/DDBJ whole genome shotgun (WGS) entry which is preliminary data.</text>
</comment>
<protein>
    <submittedName>
        <fullName evidence="1">Uncharacterized protein</fullName>
    </submittedName>
</protein>
<evidence type="ECO:0000313" key="2">
    <source>
        <dbReference type="Proteomes" id="UP001209540"/>
    </source>
</evidence>
<evidence type="ECO:0000313" key="1">
    <source>
        <dbReference type="EMBL" id="KAI9258843.1"/>
    </source>
</evidence>
<dbReference type="AlphaFoldDB" id="A0AAD5JX53"/>
<reference evidence="1" key="1">
    <citation type="journal article" date="2022" name="IScience">
        <title>Evolution of zygomycete secretomes and the origins of terrestrial fungal ecologies.</title>
        <authorList>
            <person name="Chang Y."/>
            <person name="Wang Y."/>
            <person name="Mondo S."/>
            <person name="Ahrendt S."/>
            <person name="Andreopoulos W."/>
            <person name="Barry K."/>
            <person name="Beard J."/>
            <person name="Benny G.L."/>
            <person name="Blankenship S."/>
            <person name="Bonito G."/>
            <person name="Cuomo C."/>
            <person name="Desiro A."/>
            <person name="Gervers K.A."/>
            <person name="Hundley H."/>
            <person name="Kuo A."/>
            <person name="LaButti K."/>
            <person name="Lang B.F."/>
            <person name="Lipzen A."/>
            <person name="O'Donnell K."/>
            <person name="Pangilinan J."/>
            <person name="Reynolds N."/>
            <person name="Sandor L."/>
            <person name="Smith M.E."/>
            <person name="Tsang A."/>
            <person name="Grigoriev I.V."/>
            <person name="Stajich J.E."/>
            <person name="Spatafora J.W."/>
        </authorList>
    </citation>
    <scope>NUCLEOTIDE SEQUENCE</scope>
    <source>
        <strain evidence="1">RSA 2281</strain>
    </source>
</reference>
<keyword evidence="2" id="KW-1185">Reference proteome</keyword>
<proteinExistence type="predicted"/>
<dbReference type="Proteomes" id="UP001209540">
    <property type="component" value="Unassembled WGS sequence"/>
</dbReference>
<gene>
    <name evidence="1" type="ORF">BDA99DRAFT_538768</name>
</gene>